<evidence type="ECO:0000313" key="2">
    <source>
        <dbReference type="Proteomes" id="UP000322997"/>
    </source>
</evidence>
<dbReference type="RefSeq" id="WP_148984657.1">
    <property type="nucleotide sequence ID" value="NZ_JBNILK010000001.1"/>
</dbReference>
<dbReference type="EMBL" id="VTEQ01000001">
    <property type="protein sequence ID" value="TYS56998.1"/>
    <property type="molecule type" value="Genomic_DNA"/>
</dbReference>
<dbReference type="AlphaFoldDB" id="A0A5D4S498"/>
<comment type="caution">
    <text evidence="1">The sequence shown here is derived from an EMBL/GenBank/DDBJ whole genome shotgun (WGS) entry which is preliminary data.</text>
</comment>
<organism evidence="1 2">
    <name type="scientific">Rossellomorea marisflavi</name>
    <dbReference type="NCBI Taxonomy" id="189381"/>
    <lineage>
        <taxon>Bacteria</taxon>
        <taxon>Bacillati</taxon>
        <taxon>Bacillota</taxon>
        <taxon>Bacilli</taxon>
        <taxon>Bacillales</taxon>
        <taxon>Bacillaceae</taxon>
        <taxon>Rossellomorea</taxon>
    </lineage>
</organism>
<sequence length="400" mass="46345">MTTVTVVDSIMGSGKTSLAIQHINDSPLEKKFVYITPYLDEVRRIKSSVTNRAFAEPTNANAEGRKLRSLKELIVAGKDIVATHSLFQTADDELIELLTGAGYTLILDEVMDVIEKAKINNQDIKALLELKYIEVVDNKVRWVYDDYTNGRFYDIKLLANAGNLFYHRGKFLIWSFPPQVFQTFDEVYVMTYLFHGQIQRYYYDLHAMGFEYKAVNHNGQGYELTEYSQEAEERPEVFALMDLYEGNLNDFGNQYYALSSTWLRRASDETLGVVQKNIYNYFRNVAKASGKEIIWTTIKDAQVDLKGKGYTKGFIPCNMRATNDYADRSALAYVFNRFLNPIEKSFFEDHGVKVDEELLAVSDLLQWIWRSRIRNGKSISLYLPSSRMRRLLKSWKDYEI</sequence>
<name>A0A5D4S498_9BACI</name>
<dbReference type="Proteomes" id="UP000322997">
    <property type="component" value="Unassembled WGS sequence"/>
</dbReference>
<gene>
    <name evidence="1" type="ORF">FZC83_05395</name>
</gene>
<accession>A0A5D4S498</accession>
<protein>
    <submittedName>
        <fullName evidence="1">Uncharacterized protein</fullName>
    </submittedName>
</protein>
<reference evidence="1 2" key="1">
    <citation type="submission" date="2019-08" db="EMBL/GenBank/DDBJ databases">
        <title>Bacillus genomes from the desert of Cuatro Cienegas, Coahuila.</title>
        <authorList>
            <person name="Olmedo-Alvarez G."/>
        </authorList>
    </citation>
    <scope>NUCLEOTIDE SEQUENCE [LARGE SCALE GENOMIC DNA]</scope>
    <source>
        <strain evidence="1 2">CH108_3D</strain>
    </source>
</reference>
<evidence type="ECO:0000313" key="1">
    <source>
        <dbReference type="EMBL" id="TYS56998.1"/>
    </source>
</evidence>
<proteinExistence type="predicted"/>